<feature type="transmembrane region" description="Helical" evidence="6">
    <location>
        <begin position="427"/>
        <end position="450"/>
    </location>
</feature>
<organism evidence="7 8">
    <name type="scientific">Cryptococcus floricola</name>
    <dbReference type="NCBI Taxonomy" id="2591691"/>
    <lineage>
        <taxon>Eukaryota</taxon>
        <taxon>Fungi</taxon>
        <taxon>Dikarya</taxon>
        <taxon>Basidiomycota</taxon>
        <taxon>Agaricomycotina</taxon>
        <taxon>Tremellomycetes</taxon>
        <taxon>Tremellales</taxon>
        <taxon>Cryptococcaceae</taxon>
        <taxon>Cryptococcus</taxon>
    </lineage>
</organism>
<evidence type="ECO:0000256" key="3">
    <source>
        <dbReference type="ARBA" id="ARBA00022989"/>
    </source>
</evidence>
<feature type="compositionally biased region" description="Polar residues" evidence="5">
    <location>
        <begin position="607"/>
        <end position="616"/>
    </location>
</feature>
<name>A0A5D3B2W4_9TREE</name>
<evidence type="ECO:0000313" key="7">
    <source>
        <dbReference type="EMBL" id="TYJ57094.1"/>
    </source>
</evidence>
<evidence type="ECO:0000256" key="4">
    <source>
        <dbReference type="ARBA" id="ARBA00023136"/>
    </source>
</evidence>
<feature type="compositionally biased region" description="Low complexity" evidence="5">
    <location>
        <begin position="398"/>
        <end position="414"/>
    </location>
</feature>
<sequence length="722" mass="76688">MNADDQYHSYEDYPQNDGGYRDLMYEPALGMPPYNVPSSASHQQEGIPGSYNHAFSQYVDPQLMNPSFPVGESGLNSFDAFNNFDNWGQVAPAWQLATADDGQGTHMDGPSSVQSSVIMDITLDDTSPQFRYFSSGNTWIANHTIDPSTDLYFKQTFMGTHTEADYVSLTFNGTAITIYGAKRPNHGVYSTQLDGGSESFQNGYSATSQFQVPIFHAISLSEDQEHTILLKNLPSQTTVSGTNNTEWWMDVDYAVITTSATGKVWTTTYDDQSPALNFVGSGWDPHAAPLQPADYFNRTAHVTQVVGDSVSLSFNGSSVQVFGGLYFDHGNFSVSLDGGKTSNYNGTFFELQPGTTLYQATGLEEGVHNVQITNLGQGPKGKFLDIDYVVVNSTVDPSSSANSTDGNSTSTSTAVPLSGKSSSNAGAIAGGVVGGILGLAVVVVLAWFLFRRNRTKLGGEESPYLKPGKLDSPMDLNGTEVKPYISNQQEHHILPIGALPVHYDPSTSSYNGHVRGLSSNTTTGHSVHPLSPTGRDTDPRGPFLNVVPAPPPSNATSYARSINPPSSIGSPPPIPDGYANPFNTPREQGMARSEAAQTFGVGGGTSDDGNSRSSGKSAGVPLPYTARLPSSRSPTSINTATVSIPPVPASHQASSPGADITNPHGEGDGLRSQGSIGRMYVPGRAQDVGPFGAGAEVEQEVAVLPPDYSQATEPLPGQRARD</sequence>
<dbReference type="PANTHER" id="PTHR15549:SF26">
    <property type="entry name" value="AXIAL BUDDING PATTERN PROTEIN 2-RELATED"/>
    <property type="match status" value="1"/>
</dbReference>
<dbReference type="Gene3D" id="2.60.120.260">
    <property type="entry name" value="Galactose-binding domain-like"/>
    <property type="match status" value="2"/>
</dbReference>
<gene>
    <name evidence="7" type="ORF">B9479_002195</name>
</gene>
<dbReference type="GO" id="GO:0016020">
    <property type="term" value="C:membrane"/>
    <property type="evidence" value="ECO:0007669"/>
    <property type="project" value="UniProtKB-SubCell"/>
</dbReference>
<dbReference type="AlphaFoldDB" id="A0A5D3B2W4"/>
<feature type="compositionally biased region" description="Polar residues" evidence="5">
    <location>
        <begin position="628"/>
        <end position="642"/>
    </location>
</feature>
<evidence type="ECO:0008006" key="9">
    <source>
        <dbReference type="Google" id="ProtNLM"/>
    </source>
</evidence>
<evidence type="ECO:0000256" key="1">
    <source>
        <dbReference type="ARBA" id="ARBA00004167"/>
    </source>
</evidence>
<protein>
    <recommendedName>
        <fullName evidence="9">Transmembrane protein</fullName>
    </recommendedName>
</protein>
<dbReference type="InterPro" id="IPR051694">
    <property type="entry name" value="Immunoregulatory_rcpt-like"/>
</dbReference>
<evidence type="ECO:0000313" key="8">
    <source>
        <dbReference type="Proteomes" id="UP000322245"/>
    </source>
</evidence>
<proteinExistence type="predicted"/>
<evidence type="ECO:0000256" key="6">
    <source>
        <dbReference type="SAM" id="Phobius"/>
    </source>
</evidence>
<dbReference type="EMBL" id="NIDF01000016">
    <property type="protein sequence ID" value="TYJ57094.1"/>
    <property type="molecule type" value="Genomic_DNA"/>
</dbReference>
<evidence type="ECO:0000256" key="2">
    <source>
        <dbReference type="ARBA" id="ARBA00022692"/>
    </source>
</evidence>
<feature type="region of interest" description="Disordered" evidence="5">
    <location>
        <begin position="517"/>
        <end position="722"/>
    </location>
</feature>
<keyword evidence="4 6" id="KW-0472">Membrane</keyword>
<keyword evidence="3 6" id="KW-1133">Transmembrane helix</keyword>
<dbReference type="PANTHER" id="PTHR15549">
    <property type="entry name" value="PAIRED IMMUNOGLOBULIN-LIKE TYPE 2 RECEPTOR"/>
    <property type="match status" value="1"/>
</dbReference>
<dbReference type="Proteomes" id="UP000322245">
    <property type="component" value="Unassembled WGS sequence"/>
</dbReference>
<keyword evidence="8" id="KW-1185">Reference proteome</keyword>
<keyword evidence="2 6" id="KW-0812">Transmembrane</keyword>
<evidence type="ECO:0000256" key="5">
    <source>
        <dbReference type="SAM" id="MobiDB-lite"/>
    </source>
</evidence>
<comment type="subcellular location">
    <subcellularLocation>
        <location evidence="1">Membrane</location>
        <topology evidence="1">Single-pass membrane protein</topology>
    </subcellularLocation>
</comment>
<feature type="region of interest" description="Disordered" evidence="5">
    <location>
        <begin position="397"/>
        <end position="420"/>
    </location>
</feature>
<accession>A0A5D3B2W4</accession>
<dbReference type="GO" id="GO:0071944">
    <property type="term" value="C:cell periphery"/>
    <property type="evidence" value="ECO:0007669"/>
    <property type="project" value="UniProtKB-ARBA"/>
</dbReference>
<comment type="caution">
    <text evidence="7">The sequence shown here is derived from an EMBL/GenBank/DDBJ whole genome shotgun (WGS) entry which is preliminary data.</text>
</comment>
<reference evidence="7 8" key="1">
    <citation type="submission" date="2017-05" db="EMBL/GenBank/DDBJ databases">
        <title>The Genome Sequence of Tsuchiyaea wingfieldii DSM 27421.</title>
        <authorList>
            <person name="Cuomo C."/>
            <person name="Passer A."/>
            <person name="Billmyre B."/>
            <person name="Heitman J."/>
        </authorList>
    </citation>
    <scope>NUCLEOTIDE SEQUENCE [LARGE SCALE GENOMIC DNA]</scope>
    <source>
        <strain evidence="7 8">DSM 27421</strain>
    </source>
</reference>